<dbReference type="AlphaFoldDB" id="A0A1I7YDN8"/>
<organism evidence="1 2">
    <name type="scientific">Steinernema glaseri</name>
    <dbReference type="NCBI Taxonomy" id="37863"/>
    <lineage>
        <taxon>Eukaryota</taxon>
        <taxon>Metazoa</taxon>
        <taxon>Ecdysozoa</taxon>
        <taxon>Nematoda</taxon>
        <taxon>Chromadorea</taxon>
        <taxon>Rhabditida</taxon>
        <taxon>Tylenchina</taxon>
        <taxon>Panagrolaimomorpha</taxon>
        <taxon>Strongyloidoidea</taxon>
        <taxon>Steinernematidae</taxon>
        <taxon>Steinernema</taxon>
    </lineage>
</organism>
<reference evidence="2" key="1">
    <citation type="submission" date="2016-11" db="UniProtKB">
        <authorList>
            <consortium name="WormBaseParasite"/>
        </authorList>
    </citation>
    <scope>IDENTIFICATION</scope>
</reference>
<evidence type="ECO:0000313" key="1">
    <source>
        <dbReference type="Proteomes" id="UP000095287"/>
    </source>
</evidence>
<accession>A0A1I7YDN8</accession>
<sequence>MKYSLICLSALIALAASCAPISPALS</sequence>
<name>A0A1I7YDN8_9BILA</name>
<protein>
    <submittedName>
        <fullName evidence="2">Lipoprotein</fullName>
    </submittedName>
</protein>
<dbReference type="WBParaSite" id="L893_g15304.t1">
    <property type="protein sequence ID" value="L893_g15304.t1"/>
    <property type="gene ID" value="L893_g15304"/>
</dbReference>
<keyword evidence="1" id="KW-1185">Reference proteome</keyword>
<dbReference type="PROSITE" id="PS51257">
    <property type="entry name" value="PROKAR_LIPOPROTEIN"/>
    <property type="match status" value="1"/>
</dbReference>
<dbReference type="Proteomes" id="UP000095287">
    <property type="component" value="Unplaced"/>
</dbReference>
<proteinExistence type="predicted"/>
<evidence type="ECO:0000313" key="2">
    <source>
        <dbReference type="WBParaSite" id="L893_g15304.t1"/>
    </source>
</evidence>